<reference evidence="1" key="1">
    <citation type="submission" date="2021-06" db="EMBL/GenBank/DDBJ databases">
        <authorList>
            <person name="Hodson N. C."/>
            <person name="Mongue J. A."/>
            <person name="Jaron S. K."/>
        </authorList>
    </citation>
    <scope>NUCLEOTIDE SEQUENCE</scope>
</reference>
<dbReference type="EMBL" id="CAJVCH010085632">
    <property type="protein sequence ID" value="CAG7722040.1"/>
    <property type="molecule type" value="Genomic_DNA"/>
</dbReference>
<sequence length="114" mass="12795">TKVLSLFCTNLHFPRRGSMGCAGETEIFTGLKRYLLAYGFNSSAPTKIICHGFMSNYKSGSREFVVPGVFGFVTKILPSPMIIRQNIFPSENWHIPFTWSMNSQSVFVGEALHL</sequence>
<evidence type="ECO:0000313" key="1">
    <source>
        <dbReference type="EMBL" id="CAG7722040.1"/>
    </source>
</evidence>
<keyword evidence="2" id="KW-1185">Reference proteome</keyword>
<gene>
    <name evidence="1" type="ORF">AFUS01_LOCUS11215</name>
</gene>
<name>A0A8J2P1I0_9HEXA</name>
<protein>
    <submittedName>
        <fullName evidence="1">Uncharacterized protein</fullName>
    </submittedName>
</protein>
<proteinExistence type="predicted"/>
<evidence type="ECO:0000313" key="2">
    <source>
        <dbReference type="Proteomes" id="UP000708208"/>
    </source>
</evidence>
<accession>A0A8J2P1I0</accession>
<dbReference type="AlphaFoldDB" id="A0A8J2P1I0"/>
<feature type="non-terminal residue" evidence="1">
    <location>
        <position position="114"/>
    </location>
</feature>
<comment type="caution">
    <text evidence="1">The sequence shown here is derived from an EMBL/GenBank/DDBJ whole genome shotgun (WGS) entry which is preliminary data.</text>
</comment>
<dbReference type="Proteomes" id="UP000708208">
    <property type="component" value="Unassembled WGS sequence"/>
</dbReference>
<organism evidence="1 2">
    <name type="scientific">Allacma fusca</name>
    <dbReference type="NCBI Taxonomy" id="39272"/>
    <lineage>
        <taxon>Eukaryota</taxon>
        <taxon>Metazoa</taxon>
        <taxon>Ecdysozoa</taxon>
        <taxon>Arthropoda</taxon>
        <taxon>Hexapoda</taxon>
        <taxon>Collembola</taxon>
        <taxon>Symphypleona</taxon>
        <taxon>Sminthuridae</taxon>
        <taxon>Allacma</taxon>
    </lineage>
</organism>